<dbReference type="InterPro" id="IPR020058">
    <property type="entry name" value="Glu/Gln-tRNA-synth_Ib_cat-dom"/>
</dbReference>
<keyword evidence="3" id="KW-0067">ATP-binding</keyword>
<evidence type="ECO:0000256" key="1">
    <source>
        <dbReference type="ARBA" id="ARBA00022598"/>
    </source>
</evidence>
<evidence type="ECO:0000313" key="6">
    <source>
        <dbReference type="EMBL" id="RML26058.1"/>
    </source>
</evidence>
<organism evidence="6 7">
    <name type="scientific">Pseudomonas syringae pv. maculicola</name>
    <dbReference type="NCBI Taxonomy" id="59511"/>
    <lineage>
        <taxon>Bacteria</taxon>
        <taxon>Pseudomonadati</taxon>
        <taxon>Pseudomonadota</taxon>
        <taxon>Gammaproteobacteria</taxon>
        <taxon>Pseudomonadales</taxon>
        <taxon>Pseudomonadaceae</taxon>
        <taxon>Pseudomonas</taxon>
    </lineage>
</organism>
<feature type="domain" description="Glutamyl/glutaminyl-tRNA synthetase class Ib catalytic" evidence="5">
    <location>
        <begin position="3"/>
        <end position="46"/>
    </location>
</feature>
<dbReference type="InterPro" id="IPR049940">
    <property type="entry name" value="GluQ/Sye"/>
</dbReference>
<dbReference type="GO" id="GO:0005829">
    <property type="term" value="C:cytosol"/>
    <property type="evidence" value="ECO:0007669"/>
    <property type="project" value="TreeGrafter"/>
</dbReference>
<proteinExistence type="predicted"/>
<dbReference type="Gene3D" id="3.40.50.620">
    <property type="entry name" value="HUPs"/>
    <property type="match status" value="1"/>
</dbReference>
<dbReference type="InterPro" id="IPR014729">
    <property type="entry name" value="Rossmann-like_a/b/a_fold"/>
</dbReference>
<evidence type="ECO:0000256" key="3">
    <source>
        <dbReference type="ARBA" id="ARBA00022840"/>
    </source>
</evidence>
<dbReference type="EMBL" id="RBNL01004712">
    <property type="protein sequence ID" value="RML26058.1"/>
    <property type="molecule type" value="Genomic_DNA"/>
</dbReference>
<dbReference type="PANTHER" id="PTHR43311">
    <property type="entry name" value="GLUTAMATE--TRNA LIGASE"/>
    <property type="match status" value="1"/>
</dbReference>
<dbReference type="Pfam" id="PF00749">
    <property type="entry name" value="tRNA-synt_1c"/>
    <property type="match status" value="1"/>
</dbReference>
<reference evidence="6 7" key="1">
    <citation type="submission" date="2018-08" db="EMBL/GenBank/DDBJ databases">
        <title>Recombination of ecologically and evolutionarily significant loci maintains genetic cohesion in the Pseudomonas syringae species complex.</title>
        <authorList>
            <person name="Dillon M."/>
            <person name="Thakur S."/>
            <person name="Almeida R.N.D."/>
            <person name="Weir B.S."/>
            <person name="Guttman D.S."/>
        </authorList>
    </citation>
    <scope>NUCLEOTIDE SEQUENCE [LARGE SCALE GENOMIC DNA]</scope>
    <source>
        <strain evidence="6 7">88_10</strain>
    </source>
</reference>
<name>A0A3M2UI62_PSEYM</name>
<dbReference type="GO" id="GO:0005524">
    <property type="term" value="F:ATP binding"/>
    <property type="evidence" value="ECO:0007669"/>
    <property type="project" value="UniProtKB-KW"/>
</dbReference>
<sequence>MVPDMLRGEVEIPWDRMDMQVLMKTDGLPTYFLANVVDDHLMGITH</sequence>
<keyword evidence="4" id="KW-0030">Aminoacyl-tRNA synthetase</keyword>
<dbReference type="PANTHER" id="PTHR43311:SF2">
    <property type="entry name" value="GLUTAMATE--TRNA LIGASE, MITOCHONDRIAL-RELATED"/>
    <property type="match status" value="1"/>
</dbReference>
<dbReference type="SUPFAM" id="SSF52374">
    <property type="entry name" value="Nucleotidylyl transferase"/>
    <property type="match status" value="1"/>
</dbReference>
<comment type="caution">
    <text evidence="6">The sequence shown here is derived from an EMBL/GenBank/DDBJ whole genome shotgun (WGS) entry which is preliminary data.</text>
</comment>
<evidence type="ECO:0000313" key="7">
    <source>
        <dbReference type="Proteomes" id="UP000282378"/>
    </source>
</evidence>
<accession>A0A3M2UI62</accession>
<dbReference type="AlphaFoldDB" id="A0A3M2UI62"/>
<evidence type="ECO:0000256" key="4">
    <source>
        <dbReference type="ARBA" id="ARBA00023146"/>
    </source>
</evidence>
<dbReference type="GO" id="GO:0006424">
    <property type="term" value="P:glutamyl-tRNA aminoacylation"/>
    <property type="evidence" value="ECO:0007669"/>
    <property type="project" value="TreeGrafter"/>
</dbReference>
<dbReference type="Proteomes" id="UP000282378">
    <property type="component" value="Unassembled WGS sequence"/>
</dbReference>
<keyword evidence="1 6" id="KW-0436">Ligase</keyword>
<dbReference type="GO" id="GO:0004818">
    <property type="term" value="F:glutamate-tRNA ligase activity"/>
    <property type="evidence" value="ECO:0007669"/>
    <property type="project" value="TreeGrafter"/>
</dbReference>
<evidence type="ECO:0000256" key="2">
    <source>
        <dbReference type="ARBA" id="ARBA00022741"/>
    </source>
</evidence>
<evidence type="ECO:0000259" key="5">
    <source>
        <dbReference type="Pfam" id="PF00749"/>
    </source>
</evidence>
<keyword evidence="2" id="KW-0547">Nucleotide-binding</keyword>
<gene>
    <name evidence="6" type="ORF">APX70_07384</name>
</gene>
<feature type="non-terminal residue" evidence="6">
    <location>
        <position position="46"/>
    </location>
</feature>
<protein>
    <submittedName>
        <fullName evidence="6">Glutamate--tRNA ligase</fullName>
    </submittedName>
</protein>